<evidence type="ECO:0000256" key="7">
    <source>
        <dbReference type="ARBA" id="ARBA00047960"/>
    </source>
</evidence>
<dbReference type="Pfam" id="PF00043">
    <property type="entry name" value="GST_C"/>
    <property type="match status" value="1"/>
</dbReference>
<dbReference type="Proteomes" id="UP000053105">
    <property type="component" value="Unassembled WGS sequence"/>
</dbReference>
<dbReference type="FunFam" id="3.40.30.10:FF:000176">
    <property type="entry name" value="Glutathione S-transferase theta-1"/>
    <property type="match status" value="1"/>
</dbReference>
<dbReference type="EC" id="2.5.1.18" evidence="4"/>
<dbReference type="SFLD" id="SFLDS00019">
    <property type="entry name" value="Glutathione_Transferase_(cytos"/>
    <property type="match status" value="1"/>
</dbReference>
<dbReference type="InterPro" id="IPR004045">
    <property type="entry name" value="Glutathione_S-Trfase_N"/>
</dbReference>
<comment type="similarity">
    <text evidence="2">Belongs to the GST superfamily. Theta family.</text>
</comment>
<reference evidence="10 11" key="1">
    <citation type="submission" date="2015-07" db="EMBL/GenBank/DDBJ databases">
        <title>The genome of Melipona quadrifasciata.</title>
        <authorList>
            <person name="Pan H."/>
            <person name="Kapheim K."/>
        </authorList>
    </citation>
    <scope>NUCLEOTIDE SEQUENCE [LARGE SCALE GENOMIC DNA]</scope>
    <source>
        <strain evidence="10">0111107301</strain>
        <tissue evidence="10">Whole body</tissue>
    </source>
</reference>
<comment type="subcellular location">
    <subcellularLocation>
        <location evidence="1">Cytoplasm</location>
    </subcellularLocation>
</comment>
<dbReference type="InterPro" id="IPR040077">
    <property type="entry name" value="GST_C_Theta"/>
</dbReference>
<evidence type="ECO:0000256" key="5">
    <source>
        <dbReference type="ARBA" id="ARBA00022490"/>
    </source>
</evidence>
<name>A0A0N0BEA3_9HYME</name>
<dbReference type="InterPro" id="IPR040079">
    <property type="entry name" value="Glutathione_S-Trfase"/>
</dbReference>
<comment type="subunit">
    <text evidence="3">Homodimer.</text>
</comment>
<dbReference type="SUPFAM" id="SSF47616">
    <property type="entry name" value="GST C-terminal domain-like"/>
    <property type="match status" value="1"/>
</dbReference>
<dbReference type="AlphaFoldDB" id="A0A0N0BEA3"/>
<dbReference type="Gene3D" id="3.40.30.10">
    <property type="entry name" value="Glutaredoxin"/>
    <property type="match status" value="1"/>
</dbReference>
<feature type="domain" description="GST N-terminal" evidence="8">
    <location>
        <begin position="1"/>
        <end position="82"/>
    </location>
</feature>
<dbReference type="SFLD" id="SFLDG00358">
    <property type="entry name" value="Main_(cytGST)"/>
    <property type="match status" value="1"/>
</dbReference>
<dbReference type="CDD" id="cd03050">
    <property type="entry name" value="GST_N_Theta"/>
    <property type="match status" value="1"/>
</dbReference>
<keyword evidence="6 10" id="KW-0808">Transferase</keyword>
<dbReference type="InterPro" id="IPR040075">
    <property type="entry name" value="GST_N_Theta"/>
</dbReference>
<dbReference type="InterPro" id="IPR036282">
    <property type="entry name" value="Glutathione-S-Trfase_C_sf"/>
</dbReference>
<dbReference type="PANTHER" id="PTHR43917">
    <property type="match status" value="1"/>
</dbReference>
<sequence length="245" mass="28825">MSLKLYYDLLSQPSRALYIFLKVCNVPFEEKRINIGKGEHLSPEYQKIHPFQKVPAVQHNGFNMMESVAILRYICEEFEVADHWYPKDLKLRLRVDEYLEWQHFNTRLDCASYFFVNYLKPLLTGKPTNPQSLLQHEKRMIQTLDKLENVWLKDKNFLTGSEISIADILGSCEVEQVRIIGYNPQENRPRLAAWMKKVADETSPYYQEAHVLLNKLANKVKQESLKSTYVCKCSSALPYYVYDMK</sequence>
<gene>
    <name evidence="10" type="ORF">WN51_03725</name>
</gene>
<organism evidence="10 11">
    <name type="scientific">Melipona quadrifasciata</name>
    <dbReference type="NCBI Taxonomy" id="166423"/>
    <lineage>
        <taxon>Eukaryota</taxon>
        <taxon>Metazoa</taxon>
        <taxon>Ecdysozoa</taxon>
        <taxon>Arthropoda</taxon>
        <taxon>Hexapoda</taxon>
        <taxon>Insecta</taxon>
        <taxon>Pterygota</taxon>
        <taxon>Neoptera</taxon>
        <taxon>Endopterygota</taxon>
        <taxon>Hymenoptera</taxon>
        <taxon>Apocrita</taxon>
        <taxon>Aculeata</taxon>
        <taxon>Apoidea</taxon>
        <taxon>Anthophila</taxon>
        <taxon>Apidae</taxon>
        <taxon>Melipona</taxon>
    </lineage>
</organism>
<dbReference type="InterPro" id="IPR036249">
    <property type="entry name" value="Thioredoxin-like_sf"/>
</dbReference>
<dbReference type="PANTHER" id="PTHR43917:SF8">
    <property type="entry name" value="GH16740P-RELATED"/>
    <property type="match status" value="1"/>
</dbReference>
<comment type="catalytic activity">
    <reaction evidence="7">
        <text>RX + glutathione = an S-substituted glutathione + a halide anion + H(+)</text>
        <dbReference type="Rhea" id="RHEA:16437"/>
        <dbReference type="ChEBI" id="CHEBI:15378"/>
        <dbReference type="ChEBI" id="CHEBI:16042"/>
        <dbReference type="ChEBI" id="CHEBI:17792"/>
        <dbReference type="ChEBI" id="CHEBI:57925"/>
        <dbReference type="ChEBI" id="CHEBI:90779"/>
        <dbReference type="EC" id="2.5.1.18"/>
    </reaction>
</comment>
<evidence type="ECO:0000313" key="10">
    <source>
        <dbReference type="EMBL" id="KOX71611.1"/>
    </source>
</evidence>
<feature type="domain" description="GST C-terminal" evidence="9">
    <location>
        <begin position="88"/>
        <end position="222"/>
    </location>
</feature>
<evidence type="ECO:0000256" key="6">
    <source>
        <dbReference type="ARBA" id="ARBA00022679"/>
    </source>
</evidence>
<evidence type="ECO:0000256" key="1">
    <source>
        <dbReference type="ARBA" id="ARBA00004496"/>
    </source>
</evidence>
<accession>A0A0N0BEA3</accession>
<dbReference type="CDD" id="cd03183">
    <property type="entry name" value="GST_C_Theta"/>
    <property type="match status" value="1"/>
</dbReference>
<dbReference type="InterPro" id="IPR004046">
    <property type="entry name" value="GST_C"/>
</dbReference>
<dbReference type="OrthoDB" id="422574at2759"/>
<keyword evidence="5" id="KW-0963">Cytoplasm</keyword>
<evidence type="ECO:0000256" key="2">
    <source>
        <dbReference type="ARBA" id="ARBA00009899"/>
    </source>
</evidence>
<dbReference type="SUPFAM" id="SSF52833">
    <property type="entry name" value="Thioredoxin-like"/>
    <property type="match status" value="1"/>
</dbReference>
<dbReference type="InterPro" id="IPR051369">
    <property type="entry name" value="GST_Theta"/>
</dbReference>
<evidence type="ECO:0000259" key="8">
    <source>
        <dbReference type="PROSITE" id="PS50404"/>
    </source>
</evidence>
<dbReference type="PROSITE" id="PS50404">
    <property type="entry name" value="GST_NTER"/>
    <property type="match status" value="1"/>
</dbReference>
<dbReference type="EMBL" id="KQ435833">
    <property type="protein sequence ID" value="KOX71611.1"/>
    <property type="molecule type" value="Genomic_DNA"/>
</dbReference>
<dbReference type="GO" id="GO:0004364">
    <property type="term" value="F:glutathione transferase activity"/>
    <property type="evidence" value="ECO:0007669"/>
    <property type="project" value="UniProtKB-EC"/>
</dbReference>
<dbReference type="Gene3D" id="1.20.1050.10">
    <property type="match status" value="1"/>
</dbReference>
<evidence type="ECO:0000313" key="11">
    <source>
        <dbReference type="Proteomes" id="UP000053105"/>
    </source>
</evidence>
<dbReference type="InterPro" id="IPR010987">
    <property type="entry name" value="Glutathione-S-Trfase_C-like"/>
</dbReference>
<keyword evidence="11" id="KW-1185">Reference proteome</keyword>
<dbReference type="SFLD" id="SFLDG01153">
    <property type="entry name" value="Main.4:_Theta-like"/>
    <property type="match status" value="1"/>
</dbReference>
<dbReference type="Pfam" id="PF02798">
    <property type="entry name" value="GST_N"/>
    <property type="match status" value="1"/>
</dbReference>
<dbReference type="PROSITE" id="PS50405">
    <property type="entry name" value="GST_CTER"/>
    <property type="match status" value="1"/>
</dbReference>
<dbReference type="FunFam" id="1.20.1050.10:FF:000008">
    <property type="entry name" value="Glutathione S-transferase theta-1"/>
    <property type="match status" value="1"/>
</dbReference>
<protein>
    <recommendedName>
        <fullName evidence="4">glutathione transferase</fullName>
        <ecNumber evidence="4">2.5.1.18</ecNumber>
    </recommendedName>
</protein>
<evidence type="ECO:0000256" key="4">
    <source>
        <dbReference type="ARBA" id="ARBA00012452"/>
    </source>
</evidence>
<evidence type="ECO:0000256" key="3">
    <source>
        <dbReference type="ARBA" id="ARBA00011738"/>
    </source>
</evidence>
<proteinExistence type="inferred from homology"/>
<dbReference type="GO" id="GO:0005737">
    <property type="term" value="C:cytoplasm"/>
    <property type="evidence" value="ECO:0007669"/>
    <property type="project" value="UniProtKB-SubCell"/>
</dbReference>
<dbReference type="GO" id="GO:0006749">
    <property type="term" value="P:glutathione metabolic process"/>
    <property type="evidence" value="ECO:0007669"/>
    <property type="project" value="TreeGrafter"/>
</dbReference>
<evidence type="ECO:0000259" key="9">
    <source>
        <dbReference type="PROSITE" id="PS50405"/>
    </source>
</evidence>
<dbReference type="STRING" id="166423.A0A0N0BEA3"/>